<evidence type="ECO:0000313" key="1">
    <source>
        <dbReference type="EMBL" id="RGQ05280.1"/>
    </source>
</evidence>
<evidence type="ECO:0000313" key="2">
    <source>
        <dbReference type="Proteomes" id="UP000283585"/>
    </source>
</evidence>
<dbReference type="GO" id="GO:0003677">
    <property type="term" value="F:DNA binding"/>
    <property type="evidence" value="ECO:0007669"/>
    <property type="project" value="UniProtKB-KW"/>
</dbReference>
<dbReference type="InterPro" id="IPR009061">
    <property type="entry name" value="DNA-bd_dom_put_sf"/>
</dbReference>
<comment type="caution">
    <text evidence="1">The sequence shown here is derived from an EMBL/GenBank/DDBJ whole genome shotgun (WGS) entry which is preliminary data.</text>
</comment>
<keyword evidence="1" id="KW-0238">DNA-binding</keyword>
<dbReference type="RefSeq" id="WP_118044637.1">
    <property type="nucleotide sequence ID" value="NZ_QRSS01000007.1"/>
</dbReference>
<proteinExistence type="predicted"/>
<reference evidence="1 2" key="1">
    <citation type="submission" date="2018-08" db="EMBL/GenBank/DDBJ databases">
        <title>A genome reference for cultivated species of the human gut microbiota.</title>
        <authorList>
            <person name="Zou Y."/>
            <person name="Xue W."/>
            <person name="Luo G."/>
        </authorList>
    </citation>
    <scope>NUCLEOTIDE SEQUENCE [LARGE SCALE GENOMIC DNA]</scope>
    <source>
        <strain evidence="1 2">AF29-2BH</strain>
    </source>
</reference>
<dbReference type="EMBL" id="QRSS01000007">
    <property type="protein sequence ID" value="RGQ05280.1"/>
    <property type="molecule type" value="Genomic_DNA"/>
</dbReference>
<name>A0A411ZR87_9FIRM</name>
<dbReference type="Proteomes" id="UP000283585">
    <property type="component" value="Unassembled WGS sequence"/>
</dbReference>
<accession>A0A411ZR87</accession>
<protein>
    <submittedName>
        <fullName evidence="1">DNA-binding protein</fullName>
    </submittedName>
</protein>
<dbReference type="AlphaFoldDB" id="A0A411ZR87"/>
<gene>
    <name evidence="1" type="ORF">DWZ12_08075</name>
</gene>
<organism evidence="1 2">
    <name type="scientific">Blautia obeum</name>
    <dbReference type="NCBI Taxonomy" id="40520"/>
    <lineage>
        <taxon>Bacteria</taxon>
        <taxon>Bacillati</taxon>
        <taxon>Bacillota</taxon>
        <taxon>Clostridia</taxon>
        <taxon>Lachnospirales</taxon>
        <taxon>Lachnospiraceae</taxon>
        <taxon>Blautia</taxon>
    </lineage>
</organism>
<sequence>MDKMHSRKDAAHLLDISLTTLDAARTSGLIAYVQYVDNGCVYFTEAGIQEYIAKCTHRAKPRENNATYCKPSGTVR</sequence>
<dbReference type="SUPFAM" id="SSF46955">
    <property type="entry name" value="Putative DNA-binding domain"/>
    <property type="match status" value="1"/>
</dbReference>